<feature type="transmembrane region" description="Helical" evidence="9">
    <location>
        <begin position="70"/>
        <end position="90"/>
    </location>
</feature>
<dbReference type="InterPro" id="IPR001694">
    <property type="entry name" value="NADH_UbQ_OxRdtase_su1/FPO"/>
</dbReference>
<comment type="similarity">
    <text evidence="2 7">Belongs to the complex I subunit 1 family.</text>
</comment>
<keyword evidence="8" id="KW-0830">Ubiquinone</keyword>
<protein>
    <recommendedName>
        <fullName evidence="3 8">NADH-ubiquinone oxidoreductase chain 1</fullName>
        <ecNumber evidence="8">7.1.1.2</ecNumber>
    </recommendedName>
</protein>
<dbReference type="PANTHER" id="PTHR11432">
    <property type="entry name" value="NADH DEHYDROGENASE SUBUNIT 1"/>
    <property type="match status" value="1"/>
</dbReference>
<accession>A0A0H3W553</accession>
<evidence type="ECO:0000256" key="6">
    <source>
        <dbReference type="ARBA" id="ARBA00023136"/>
    </source>
</evidence>
<dbReference type="Pfam" id="PF00146">
    <property type="entry name" value="NADHdh"/>
    <property type="match status" value="1"/>
</dbReference>
<sequence>MLMLMKLILTMLCALIGVAFLTLLERKILSYVQNRKGPNKVGLVGLFQPFSDALKLFLKEKIIPNASNKYMFIGFPILGLGLGLYMWGLLPSLNAFSLTIMPLLLFLCISAMNVYVVMGAGWCSNSLYAFLGAMRASAQTISYEISLVFLILFPMLLLPSFSFFEVLVAYPAIGLLFFSPLLWVISALAETNRAPFDFAEGESELVSGFNVEYGGGSFALLFLGEYTIILFMSVLTSACFLSPRYLFLYVFLGFVVAVIFLLVRGVFPRLRYDKLMNLCWKSILPLSISCLFLLYFTFLL</sequence>
<feature type="transmembrane region" description="Helical" evidence="9">
    <location>
        <begin position="167"/>
        <end position="189"/>
    </location>
</feature>
<feature type="transmembrane region" description="Helical" evidence="9">
    <location>
        <begin position="141"/>
        <end position="161"/>
    </location>
</feature>
<comment type="catalytic activity">
    <reaction evidence="8">
        <text>a ubiquinone + NADH + 5 H(+)(in) = a ubiquinol + NAD(+) + 4 H(+)(out)</text>
        <dbReference type="Rhea" id="RHEA:29091"/>
        <dbReference type="Rhea" id="RHEA-COMP:9565"/>
        <dbReference type="Rhea" id="RHEA-COMP:9566"/>
        <dbReference type="ChEBI" id="CHEBI:15378"/>
        <dbReference type="ChEBI" id="CHEBI:16389"/>
        <dbReference type="ChEBI" id="CHEBI:17976"/>
        <dbReference type="ChEBI" id="CHEBI:57540"/>
        <dbReference type="ChEBI" id="CHEBI:57945"/>
        <dbReference type="EC" id="7.1.1.2"/>
    </reaction>
</comment>
<dbReference type="InterPro" id="IPR018086">
    <property type="entry name" value="NADH_UbQ_OxRdtase_su1_CS"/>
</dbReference>
<reference evidence="10" key="1">
    <citation type="journal article" date="2015" name="Mitochondrial DNA">
        <title>Mitochondrial genome sequences of landsnails Aegista diversifamilia and Dolicheulota formosensis (Gastropoda: Pulmonata: Stylommatophora).</title>
        <authorList>
            <person name="Huang C.W."/>
            <person name="Lin S.M."/>
            <person name="Wu W.L."/>
        </authorList>
    </citation>
    <scope>NUCLEOTIDE SEQUENCE</scope>
    <source>
        <tissue evidence="10">Foot tissue</tissue>
    </source>
</reference>
<name>A0A0H3W553_DOLFO</name>
<dbReference type="AlphaFoldDB" id="A0A0H3W553"/>
<keyword evidence="6 9" id="KW-0472">Membrane</keyword>
<dbReference type="GO" id="GO:0005743">
    <property type="term" value="C:mitochondrial inner membrane"/>
    <property type="evidence" value="ECO:0007669"/>
    <property type="project" value="UniProtKB-SubCell"/>
</dbReference>
<dbReference type="GeneID" id="25019660"/>
<evidence type="ECO:0000313" key="10">
    <source>
        <dbReference type="EMBL" id="AKJ85738.1"/>
    </source>
</evidence>
<gene>
    <name evidence="10" type="primary">ND1</name>
</gene>
<evidence type="ECO:0000256" key="8">
    <source>
        <dbReference type="RuleBase" id="RU000473"/>
    </source>
</evidence>
<comment type="subcellular location">
    <subcellularLocation>
        <location evidence="1">Membrane</location>
        <topology evidence="1">Multi-pass membrane protein</topology>
    </subcellularLocation>
    <subcellularLocation>
        <location evidence="7">Mitochondrion inner membrane</location>
        <topology evidence="7">Multi-pass membrane protein</topology>
    </subcellularLocation>
</comment>
<dbReference type="HAMAP" id="MF_01350">
    <property type="entry name" value="NDH1_NuoH"/>
    <property type="match status" value="1"/>
</dbReference>
<dbReference type="PROSITE" id="PS00667">
    <property type="entry name" value="COMPLEX1_ND1_1"/>
    <property type="match status" value="1"/>
</dbReference>
<geneLocation type="mitochondrion" evidence="10"/>
<dbReference type="GO" id="GO:0008137">
    <property type="term" value="F:NADH dehydrogenase (ubiquinone) activity"/>
    <property type="evidence" value="ECO:0007669"/>
    <property type="project" value="UniProtKB-EC"/>
</dbReference>
<reference evidence="10" key="2">
    <citation type="submission" date="2015-04" db="EMBL/GenBank/DDBJ databases">
        <authorList>
            <person name="Huang C.-W."/>
            <person name="Lin S.-M."/>
            <person name="Wu W.-L."/>
        </authorList>
    </citation>
    <scope>NUCLEOTIDE SEQUENCE</scope>
    <source>
        <tissue evidence="10">Foot tissue</tissue>
    </source>
</reference>
<dbReference type="PROSITE" id="PS00668">
    <property type="entry name" value="COMPLEX1_ND1_2"/>
    <property type="match status" value="1"/>
</dbReference>
<organism evidence="10">
    <name type="scientific">Dolicheulota formosensis</name>
    <name type="common">Land snail</name>
    <dbReference type="NCBI Taxonomy" id="1632114"/>
    <lineage>
        <taxon>Eukaryota</taxon>
        <taxon>Metazoa</taxon>
        <taxon>Spiralia</taxon>
        <taxon>Lophotrochozoa</taxon>
        <taxon>Mollusca</taxon>
        <taxon>Gastropoda</taxon>
        <taxon>Heterobranchia</taxon>
        <taxon>Euthyneura</taxon>
        <taxon>Panpulmonata</taxon>
        <taxon>Eupulmonata</taxon>
        <taxon>Stylommatophora</taxon>
        <taxon>Helicina</taxon>
        <taxon>Camaenoidea</taxon>
        <taxon>Camaenidae</taxon>
        <taxon>Bradybaeninae</taxon>
        <taxon>Dolicheulota</taxon>
    </lineage>
</organism>
<dbReference type="CTD" id="4535"/>
<evidence type="ECO:0000256" key="1">
    <source>
        <dbReference type="ARBA" id="ARBA00004141"/>
    </source>
</evidence>
<dbReference type="GO" id="GO:0009060">
    <property type="term" value="P:aerobic respiration"/>
    <property type="evidence" value="ECO:0007669"/>
    <property type="project" value="TreeGrafter"/>
</dbReference>
<evidence type="ECO:0000256" key="9">
    <source>
        <dbReference type="SAM" id="Phobius"/>
    </source>
</evidence>
<dbReference type="EC" id="7.1.1.2" evidence="8"/>
<feature type="transmembrane region" description="Helical" evidence="9">
    <location>
        <begin position="96"/>
        <end position="120"/>
    </location>
</feature>
<evidence type="ECO:0000256" key="5">
    <source>
        <dbReference type="ARBA" id="ARBA00022989"/>
    </source>
</evidence>
<feature type="transmembrane region" description="Helical" evidence="9">
    <location>
        <begin position="218"/>
        <end position="240"/>
    </location>
</feature>
<evidence type="ECO:0000256" key="3">
    <source>
        <dbReference type="ARBA" id="ARBA00021009"/>
    </source>
</evidence>
<evidence type="ECO:0000256" key="2">
    <source>
        <dbReference type="ARBA" id="ARBA00010535"/>
    </source>
</evidence>
<dbReference type="PANTHER" id="PTHR11432:SF3">
    <property type="entry name" value="NADH-UBIQUINONE OXIDOREDUCTASE CHAIN 1"/>
    <property type="match status" value="1"/>
</dbReference>
<dbReference type="GO" id="GO:0003954">
    <property type="term" value="F:NADH dehydrogenase activity"/>
    <property type="evidence" value="ECO:0007669"/>
    <property type="project" value="TreeGrafter"/>
</dbReference>
<keyword evidence="8 10" id="KW-0496">Mitochondrion</keyword>
<proteinExistence type="inferred from homology"/>
<keyword evidence="4 7" id="KW-0812">Transmembrane</keyword>
<evidence type="ECO:0000256" key="7">
    <source>
        <dbReference type="RuleBase" id="RU000471"/>
    </source>
</evidence>
<feature type="transmembrane region" description="Helical" evidence="9">
    <location>
        <begin position="246"/>
        <end position="266"/>
    </location>
</feature>
<feature type="transmembrane region" description="Helical" evidence="9">
    <location>
        <begin position="278"/>
        <end position="298"/>
    </location>
</feature>
<keyword evidence="7" id="KW-0520">NAD</keyword>
<dbReference type="RefSeq" id="YP_009158071.1">
    <property type="nucleotide sequence ID" value="NC_027493.1"/>
</dbReference>
<evidence type="ECO:0000256" key="4">
    <source>
        <dbReference type="ARBA" id="ARBA00022692"/>
    </source>
</evidence>
<dbReference type="EMBL" id="KR338956">
    <property type="protein sequence ID" value="AKJ85738.1"/>
    <property type="molecule type" value="Genomic_DNA"/>
</dbReference>
<keyword evidence="5 9" id="KW-1133">Transmembrane helix</keyword>